<dbReference type="OrthoDB" id="2921463at2"/>
<protein>
    <recommendedName>
        <fullName evidence="1">Phage neck terminator protein gp12-like domain-containing protein</fullName>
    </recommendedName>
</protein>
<keyword evidence="3" id="KW-1185">Reference proteome</keyword>
<evidence type="ECO:0000259" key="1">
    <source>
        <dbReference type="Pfam" id="PF23961"/>
    </source>
</evidence>
<dbReference type="Pfam" id="PF23961">
    <property type="entry name" value="Phage_tail_terminator_9"/>
    <property type="match status" value="1"/>
</dbReference>
<dbReference type="Proteomes" id="UP000199163">
    <property type="component" value="Unassembled WGS sequence"/>
</dbReference>
<dbReference type="NCBIfam" id="NF047498">
    <property type="entry name" value="LIC_12616_fam"/>
    <property type="match status" value="1"/>
</dbReference>
<dbReference type="STRING" id="568899.SAMN05192534_12366"/>
<sequence length="166" mass="19229">MIDYNQIKETLRSQIWTDLGRFFVDLENGDPRPDNQDNIDTFISHKFTTPYVEQAGYETSESTTLTRVNVATMTLSLTVYSSDKGTALNTAHELKRWFRFHGYEYLKEHDLIVQSIEPMQDRTTFLETDYDQRCGFDVILRTTDEATRSIEIIERAEVNGDIIGGE</sequence>
<organism evidence="2 3">
    <name type="scientific">Alteribacillus persepolensis</name>
    <dbReference type="NCBI Taxonomy" id="568899"/>
    <lineage>
        <taxon>Bacteria</taxon>
        <taxon>Bacillati</taxon>
        <taxon>Bacillota</taxon>
        <taxon>Bacilli</taxon>
        <taxon>Bacillales</taxon>
        <taxon>Bacillaceae</taxon>
        <taxon>Alteribacillus</taxon>
    </lineage>
</organism>
<dbReference type="EMBL" id="FNDK01000023">
    <property type="protein sequence ID" value="SDI15950.1"/>
    <property type="molecule type" value="Genomic_DNA"/>
</dbReference>
<feature type="domain" description="Phage neck terminator protein gp12-like" evidence="1">
    <location>
        <begin position="15"/>
        <end position="165"/>
    </location>
</feature>
<accession>A0A1G8IBL3</accession>
<reference evidence="2 3" key="1">
    <citation type="submission" date="2016-10" db="EMBL/GenBank/DDBJ databases">
        <authorList>
            <person name="de Groot N.N."/>
        </authorList>
    </citation>
    <scope>NUCLEOTIDE SEQUENCE [LARGE SCALE GENOMIC DNA]</scope>
    <source>
        <strain evidence="2 3">DSM 21632</strain>
    </source>
</reference>
<proteinExistence type="predicted"/>
<evidence type="ECO:0000313" key="2">
    <source>
        <dbReference type="EMBL" id="SDI15950.1"/>
    </source>
</evidence>
<dbReference type="InterPro" id="IPR057087">
    <property type="entry name" value="Gp12-like"/>
</dbReference>
<dbReference type="AlphaFoldDB" id="A0A1G8IBL3"/>
<evidence type="ECO:0000313" key="3">
    <source>
        <dbReference type="Proteomes" id="UP000199163"/>
    </source>
</evidence>
<gene>
    <name evidence="2" type="ORF">SAMN05192534_12366</name>
</gene>
<dbReference type="RefSeq" id="WP_091275636.1">
    <property type="nucleotide sequence ID" value="NZ_FNDK01000023.1"/>
</dbReference>
<name>A0A1G8IBL3_9BACI</name>